<gene>
    <name evidence="3" type="ORF">DQG23_35130</name>
</gene>
<dbReference type="Proteomes" id="UP000250369">
    <property type="component" value="Unassembled WGS sequence"/>
</dbReference>
<dbReference type="AlphaFoldDB" id="A0A329LY21"/>
<keyword evidence="1" id="KW-1133">Transmembrane helix</keyword>
<keyword evidence="4" id="KW-1185">Reference proteome</keyword>
<dbReference type="Pfam" id="PF14285">
    <property type="entry name" value="DUF4367"/>
    <property type="match status" value="1"/>
</dbReference>
<keyword evidence="1" id="KW-0812">Transmembrane</keyword>
<evidence type="ECO:0000256" key="1">
    <source>
        <dbReference type="SAM" id="Phobius"/>
    </source>
</evidence>
<dbReference type="EMBL" id="QMFB01000034">
    <property type="protein sequence ID" value="RAV12160.1"/>
    <property type="molecule type" value="Genomic_DNA"/>
</dbReference>
<feature type="transmembrane region" description="Helical" evidence="1">
    <location>
        <begin position="46"/>
        <end position="64"/>
    </location>
</feature>
<reference evidence="3 4" key="1">
    <citation type="journal article" date="2009" name="Int. J. Syst. Evol. Microbiol.">
        <title>Paenibacillus contaminans sp. nov., isolated from a contaminated laboratory plate.</title>
        <authorList>
            <person name="Chou J.H."/>
            <person name="Lee J.H."/>
            <person name="Lin M.C."/>
            <person name="Chang P.S."/>
            <person name="Arun A.B."/>
            <person name="Young C.C."/>
            <person name="Chen W.M."/>
        </authorList>
    </citation>
    <scope>NUCLEOTIDE SEQUENCE [LARGE SCALE GENOMIC DNA]</scope>
    <source>
        <strain evidence="3 4">CKOBP-6</strain>
    </source>
</reference>
<protein>
    <recommendedName>
        <fullName evidence="2">DUF4367 domain-containing protein</fullName>
    </recommendedName>
</protein>
<name>A0A329LY21_9BACL</name>
<dbReference type="OrthoDB" id="9781333at2"/>
<evidence type="ECO:0000313" key="3">
    <source>
        <dbReference type="EMBL" id="RAV12160.1"/>
    </source>
</evidence>
<evidence type="ECO:0000313" key="4">
    <source>
        <dbReference type="Proteomes" id="UP000250369"/>
    </source>
</evidence>
<evidence type="ECO:0000259" key="2">
    <source>
        <dbReference type="Pfam" id="PF14285"/>
    </source>
</evidence>
<accession>A0A329LY21</accession>
<dbReference type="RefSeq" id="WP_113035707.1">
    <property type="nucleotide sequence ID" value="NZ_QMFB01000034.1"/>
</dbReference>
<organism evidence="3 4">
    <name type="scientific">Paenibacillus contaminans</name>
    <dbReference type="NCBI Taxonomy" id="450362"/>
    <lineage>
        <taxon>Bacteria</taxon>
        <taxon>Bacillati</taxon>
        <taxon>Bacillota</taxon>
        <taxon>Bacilli</taxon>
        <taxon>Bacillales</taxon>
        <taxon>Paenibacillaceae</taxon>
        <taxon>Paenibacillus</taxon>
    </lineage>
</organism>
<comment type="caution">
    <text evidence="3">The sequence shown here is derived from an EMBL/GenBank/DDBJ whole genome shotgun (WGS) entry which is preliminary data.</text>
</comment>
<dbReference type="InterPro" id="IPR025377">
    <property type="entry name" value="DUF4367"/>
</dbReference>
<feature type="domain" description="DUF4367" evidence="2">
    <location>
        <begin position="158"/>
        <end position="236"/>
    </location>
</feature>
<keyword evidence="1" id="KW-0472">Membrane</keyword>
<sequence length="244" mass="26966">MKNLDRRIKASFHTLAREIPVPEFHMNVRDALPEIQPIKRGSFRKYTVAALCAVIFLTAVTAYAKEDLMKIVTYFTSSGGGGNLIGVSFKTGKNSGSAFSEPAVESLNASGYNGELEQMVGLSFPRLTYPDLIVKDLHAELVNKEKQLFLITVWGQIPGNQHITLSLYHNVSKKMVIDGMTNRSPDVKQIDLHGAEATYVKSDGHFVLAWKRGKWSIVLNGRNLAEETLFAIAENIDRQAAGGE</sequence>
<proteinExistence type="predicted"/>